<dbReference type="InterPro" id="IPR035994">
    <property type="entry name" value="Nucleoside_phosphorylase_sf"/>
</dbReference>
<dbReference type="STRING" id="1531966.A0A0A1SZ90"/>
<evidence type="ECO:0000313" key="2">
    <source>
        <dbReference type="Proteomes" id="UP000039046"/>
    </source>
</evidence>
<dbReference type="HOGENOM" id="CLU_000288_34_22_1"/>
<sequence>MSNPNDYTVGWICAIEPEYLAAQICLDEKHPMLNHQPSIKDTNTYTLGKISNHNVVIACLPDGANGLSSATNVATNMLRSFPNVTIGLTVGIGGGAPTSEKGIRLGDIVVSSPRDGKGGVFQYDFGKMIQEQDLRTTGFLNRPPTALLAAIMSLNVDYRRKPGTLEAAINRILEKEEEELKEKLSRPDASADILYRSNFVHPKDEDALCSENCVTDPSNTVSRPERTKRPHSPVVHYGLIASANQLMMDALRRDELAKMGVLCFEMEAAGLMNDFPCLVVRGIRDYSDSHKNNDWQGYAALAAAVYTKDLLSRIPPAAVENEKKIVDVISGIKEDINQLVHWKEEEKNKTTSDQLTCIDYISEQEDIFNTRQDGTGRWLLDAPEVHIR</sequence>
<dbReference type="Gene3D" id="3.40.50.1580">
    <property type="entry name" value="Nucleoside phosphorylase domain"/>
    <property type="match status" value="1"/>
</dbReference>
<dbReference type="EMBL" id="CDHN01000003">
    <property type="protein sequence ID" value="CEJ90131.1"/>
    <property type="molecule type" value="Genomic_DNA"/>
</dbReference>
<reference evidence="1 2" key="1">
    <citation type="journal article" date="2015" name="Genome Announc.">
        <title>Draft Genome Sequence and Gene Annotation of the Entomopathogenic Fungus Verticillium hemipterigenum.</title>
        <authorList>
            <person name="Horn F."/>
            <person name="Habel A."/>
            <person name="Scharf D.H."/>
            <person name="Dworschak J."/>
            <person name="Brakhage A.A."/>
            <person name="Guthke R."/>
            <person name="Hertweck C."/>
            <person name="Linde J."/>
        </authorList>
    </citation>
    <scope>NUCLEOTIDE SEQUENCE [LARGE SCALE GENOMIC DNA]</scope>
</reference>
<name>A0A0A1SZ90_9HYPO</name>
<dbReference type="SUPFAM" id="SSF53167">
    <property type="entry name" value="Purine and uridine phosphorylases"/>
    <property type="match status" value="1"/>
</dbReference>
<dbReference type="PANTHER" id="PTHR46082:SF11">
    <property type="entry name" value="AAA+ ATPASE DOMAIN-CONTAINING PROTEIN-RELATED"/>
    <property type="match status" value="1"/>
</dbReference>
<keyword evidence="2" id="KW-1185">Reference proteome</keyword>
<accession>A0A0A1SZ90</accession>
<protein>
    <submittedName>
        <fullName evidence="1">Uncharacterized protein</fullName>
    </submittedName>
</protein>
<proteinExistence type="predicted"/>
<dbReference type="OrthoDB" id="4961234at2759"/>
<dbReference type="GO" id="GO:0009116">
    <property type="term" value="P:nucleoside metabolic process"/>
    <property type="evidence" value="ECO:0007669"/>
    <property type="project" value="InterPro"/>
</dbReference>
<organism evidence="1 2">
    <name type="scientific">[Torrubiella] hemipterigena</name>
    <dbReference type="NCBI Taxonomy" id="1531966"/>
    <lineage>
        <taxon>Eukaryota</taxon>
        <taxon>Fungi</taxon>
        <taxon>Dikarya</taxon>
        <taxon>Ascomycota</taxon>
        <taxon>Pezizomycotina</taxon>
        <taxon>Sordariomycetes</taxon>
        <taxon>Hypocreomycetidae</taxon>
        <taxon>Hypocreales</taxon>
        <taxon>Clavicipitaceae</taxon>
        <taxon>Clavicipitaceae incertae sedis</taxon>
        <taxon>'Torrubiella' clade</taxon>
    </lineage>
</organism>
<dbReference type="Proteomes" id="UP000039046">
    <property type="component" value="Unassembled WGS sequence"/>
</dbReference>
<dbReference type="GO" id="GO:0003824">
    <property type="term" value="F:catalytic activity"/>
    <property type="evidence" value="ECO:0007669"/>
    <property type="project" value="InterPro"/>
</dbReference>
<dbReference type="AlphaFoldDB" id="A0A0A1SZ90"/>
<evidence type="ECO:0000313" key="1">
    <source>
        <dbReference type="EMBL" id="CEJ90131.1"/>
    </source>
</evidence>
<gene>
    <name evidence="1" type="ORF">VHEMI05935</name>
</gene>
<dbReference type="InterPro" id="IPR053137">
    <property type="entry name" value="NLR-like"/>
</dbReference>
<dbReference type="PANTHER" id="PTHR46082">
    <property type="entry name" value="ATP/GTP-BINDING PROTEIN-RELATED"/>
    <property type="match status" value="1"/>
</dbReference>